<accession>R1I6I5</accession>
<dbReference type="Pfam" id="PF02575">
    <property type="entry name" value="YbaB_DNA_bd"/>
    <property type="match status" value="1"/>
</dbReference>
<dbReference type="InterPro" id="IPR036894">
    <property type="entry name" value="YbaB-like_sf"/>
</dbReference>
<reference evidence="2 3" key="1">
    <citation type="submission" date="2013-02" db="EMBL/GenBank/DDBJ databases">
        <title>Draft genome sequence of Amycolatopsis vancoresmycina strain DSM 44592T.</title>
        <authorList>
            <person name="Kumar S."/>
            <person name="Kaur N."/>
            <person name="Kaur C."/>
            <person name="Raghava G.P.S."/>
            <person name="Mayilraj S."/>
        </authorList>
    </citation>
    <scope>NUCLEOTIDE SEQUENCE [LARGE SCALE GENOMIC DNA]</scope>
    <source>
        <strain evidence="2 3">DSM 44592</strain>
    </source>
</reference>
<evidence type="ECO:0000313" key="2">
    <source>
        <dbReference type="EMBL" id="EOD68126.1"/>
    </source>
</evidence>
<gene>
    <name evidence="2" type="ORF">H480_13014</name>
</gene>
<dbReference type="eggNOG" id="COG0718">
    <property type="taxonomic scope" value="Bacteria"/>
</dbReference>
<dbReference type="EMBL" id="AOUO01000171">
    <property type="protein sequence ID" value="EOD68126.1"/>
    <property type="molecule type" value="Genomic_DNA"/>
</dbReference>
<evidence type="ECO:0008006" key="4">
    <source>
        <dbReference type="Google" id="ProtNLM"/>
    </source>
</evidence>
<sequence>MAMSGPLPNAGDAAAQVDRWVAQAKEKAQRYQAMQAAVGQVAVTETSPDGMVTVTVDSAGNVTGLQITDRVRDLSGAQVAKAVLGTLRRAQSRLPERLAEVIAGTIGDDEETLNTIVGNYRAKFPEPEPETPAPDDVRRLGEIEENTAVPNPIRRPARDDDSGEEDGFGGSFMVRE</sequence>
<dbReference type="GO" id="GO:0003677">
    <property type="term" value="F:DNA binding"/>
    <property type="evidence" value="ECO:0007669"/>
    <property type="project" value="InterPro"/>
</dbReference>
<dbReference type="InterPro" id="IPR004401">
    <property type="entry name" value="YbaB/EbfC"/>
</dbReference>
<comment type="caution">
    <text evidence="2">The sequence shown here is derived from an EMBL/GenBank/DDBJ whole genome shotgun (WGS) entry which is preliminary data.</text>
</comment>
<feature type="region of interest" description="Disordered" evidence="1">
    <location>
        <begin position="123"/>
        <end position="176"/>
    </location>
</feature>
<dbReference type="Gene3D" id="3.30.1310.10">
    <property type="entry name" value="Nucleoid-associated protein YbaB-like domain"/>
    <property type="match status" value="1"/>
</dbReference>
<evidence type="ECO:0000313" key="3">
    <source>
        <dbReference type="Proteomes" id="UP000014139"/>
    </source>
</evidence>
<proteinExistence type="predicted"/>
<organism evidence="2 3">
    <name type="scientific">Amycolatopsis vancoresmycina DSM 44592</name>
    <dbReference type="NCBI Taxonomy" id="1292037"/>
    <lineage>
        <taxon>Bacteria</taxon>
        <taxon>Bacillati</taxon>
        <taxon>Actinomycetota</taxon>
        <taxon>Actinomycetes</taxon>
        <taxon>Pseudonocardiales</taxon>
        <taxon>Pseudonocardiaceae</taxon>
        <taxon>Amycolatopsis</taxon>
    </lineage>
</organism>
<protein>
    <recommendedName>
        <fullName evidence="4">YbaB/EbfC DNA-binding family protein</fullName>
    </recommendedName>
</protein>
<keyword evidence="3" id="KW-1185">Reference proteome</keyword>
<dbReference type="Proteomes" id="UP000014139">
    <property type="component" value="Unassembled WGS sequence"/>
</dbReference>
<name>R1I6I5_9PSEU</name>
<dbReference type="PATRIC" id="fig|1292037.4.peg.2483"/>
<dbReference type="AlphaFoldDB" id="R1I6I5"/>
<dbReference type="SUPFAM" id="SSF82607">
    <property type="entry name" value="YbaB-like"/>
    <property type="match status" value="1"/>
</dbReference>
<evidence type="ECO:0000256" key="1">
    <source>
        <dbReference type="SAM" id="MobiDB-lite"/>
    </source>
</evidence>